<keyword evidence="2 3" id="KW-0802">TPR repeat</keyword>
<dbReference type="InterPro" id="IPR051012">
    <property type="entry name" value="CellSynth/LPSAsmb/PSIAsmb"/>
</dbReference>
<dbReference type="PANTHER" id="PTHR45586:SF1">
    <property type="entry name" value="LIPOPOLYSACCHARIDE ASSEMBLY PROTEIN B"/>
    <property type="match status" value="1"/>
</dbReference>
<protein>
    <submittedName>
        <fullName evidence="4">Tetratricopeptide repeat-containing protein</fullName>
    </submittedName>
</protein>
<proteinExistence type="predicted"/>
<organism evidence="4 5">
    <name type="scientific">Thermoflexibacter ruber</name>
    <dbReference type="NCBI Taxonomy" id="1003"/>
    <lineage>
        <taxon>Bacteria</taxon>
        <taxon>Pseudomonadati</taxon>
        <taxon>Bacteroidota</taxon>
        <taxon>Cytophagia</taxon>
        <taxon>Cytophagales</taxon>
        <taxon>Thermoflexibacteraceae</taxon>
        <taxon>Thermoflexibacter</taxon>
    </lineage>
</organism>
<dbReference type="PROSITE" id="PS50005">
    <property type="entry name" value="TPR"/>
    <property type="match status" value="2"/>
</dbReference>
<evidence type="ECO:0000256" key="2">
    <source>
        <dbReference type="ARBA" id="ARBA00022803"/>
    </source>
</evidence>
<dbReference type="PROSITE" id="PS50293">
    <property type="entry name" value="TPR_REGION"/>
    <property type="match status" value="1"/>
</dbReference>
<reference evidence="4 5" key="1">
    <citation type="submission" date="2016-10" db="EMBL/GenBank/DDBJ databases">
        <authorList>
            <person name="de Groot N.N."/>
        </authorList>
    </citation>
    <scope>NUCLEOTIDE SEQUENCE [LARGE SCALE GENOMIC DNA]</scope>
    <source>
        <strain>GEY</strain>
        <strain evidence="5">DSM 9560</strain>
    </source>
</reference>
<dbReference type="STRING" id="1003.SAMN04488541_1001186"/>
<keyword evidence="5" id="KW-1185">Reference proteome</keyword>
<keyword evidence="1" id="KW-0677">Repeat</keyword>
<dbReference type="SMART" id="SM00028">
    <property type="entry name" value="TPR"/>
    <property type="match status" value="5"/>
</dbReference>
<evidence type="ECO:0000256" key="3">
    <source>
        <dbReference type="PROSITE-ProRule" id="PRU00339"/>
    </source>
</evidence>
<dbReference type="Proteomes" id="UP000199513">
    <property type="component" value="Unassembled WGS sequence"/>
</dbReference>
<name>A0A1I2AI73_9BACT</name>
<dbReference type="Pfam" id="PF13181">
    <property type="entry name" value="TPR_8"/>
    <property type="match status" value="2"/>
</dbReference>
<dbReference type="AlphaFoldDB" id="A0A1I2AI73"/>
<feature type="repeat" description="TPR" evidence="3">
    <location>
        <begin position="285"/>
        <end position="318"/>
    </location>
</feature>
<dbReference type="InterPro" id="IPR011990">
    <property type="entry name" value="TPR-like_helical_dom_sf"/>
</dbReference>
<dbReference type="PANTHER" id="PTHR45586">
    <property type="entry name" value="TPR REPEAT-CONTAINING PROTEIN PA4667"/>
    <property type="match status" value="1"/>
</dbReference>
<dbReference type="InterPro" id="IPR019734">
    <property type="entry name" value="TPR_rpt"/>
</dbReference>
<evidence type="ECO:0000256" key="1">
    <source>
        <dbReference type="ARBA" id="ARBA00022737"/>
    </source>
</evidence>
<dbReference type="Gene3D" id="1.25.40.10">
    <property type="entry name" value="Tetratricopeptide repeat domain"/>
    <property type="match status" value="4"/>
</dbReference>
<dbReference type="EMBL" id="FONY01000001">
    <property type="protein sequence ID" value="SFE43744.1"/>
    <property type="molecule type" value="Genomic_DNA"/>
</dbReference>
<gene>
    <name evidence="4" type="ORF">SAMN04488541_1001186</name>
</gene>
<feature type="repeat" description="TPR" evidence="3">
    <location>
        <begin position="87"/>
        <end position="120"/>
    </location>
</feature>
<evidence type="ECO:0000313" key="5">
    <source>
        <dbReference type="Proteomes" id="UP000199513"/>
    </source>
</evidence>
<sequence length="506" mass="57913">MLFAKLNLVQILPFYILDSMLYLNKSFFMKSTKIYLSIFFILIGIGSAFAQDGVDKYVQADRARKAKKYDIALQLYQDAIKLEPTASRYYYDMGLCYRAMGDIDNAIKSFEKAASLKTDYAEAYKTLAVIYEKAKKDYMQAAYYYKKAAEYDTDPKTKLESINRVIAIMNANQKFDSIPALLEQAKKLDPTNGDIMYMEIRNLNKLGQYEAAIEKSKFMLANFAKYKGRNEAGQMATLKPPRDLDRFNYEIGYAYNKQAKFDSSLIFLKKADFGKFKKRVSVLLPRYQYEIALAYFDIFNYDKAQEAINRALAMDSKYKEPQELAIRITGMKASVKGKQQGIKLLEDSVKINKDEKKRADVYCRLCKLQFETFDFEGAALSANECLKFFPERLQVTLWKAIAQYRTGKFNEAAADLQNVTESEDLNADLKARFAFALGIIMKEAAKSPQGDPASQNFFAMENFKIALKSNRYMHAARLEMEGVPGFDKILAEEELQEMGGGAMMEE</sequence>
<dbReference type="OrthoDB" id="976775at2"/>
<evidence type="ECO:0000313" key="4">
    <source>
        <dbReference type="EMBL" id="SFE43744.1"/>
    </source>
</evidence>
<dbReference type="SUPFAM" id="SSF48452">
    <property type="entry name" value="TPR-like"/>
    <property type="match status" value="2"/>
</dbReference>
<accession>A0A1I2AI73</accession>